<dbReference type="Gene3D" id="3.40.1390.30">
    <property type="entry name" value="NIF3 (NGG1p interacting factor 3)-like"/>
    <property type="match status" value="2"/>
</dbReference>
<evidence type="ECO:0000313" key="5">
    <source>
        <dbReference type="Proteomes" id="UP001303532"/>
    </source>
</evidence>
<dbReference type="InterPro" id="IPR036069">
    <property type="entry name" value="DUF34/NIF3_sf"/>
</dbReference>
<organism evidence="4 5">
    <name type="scientific">Sporosarcina jeotgali</name>
    <dbReference type="NCBI Taxonomy" id="3020056"/>
    <lineage>
        <taxon>Bacteria</taxon>
        <taxon>Bacillati</taxon>
        <taxon>Bacillota</taxon>
        <taxon>Bacilli</taxon>
        <taxon>Bacillales</taxon>
        <taxon>Caryophanaceae</taxon>
        <taxon>Sporosarcina</taxon>
    </lineage>
</organism>
<evidence type="ECO:0000313" key="4">
    <source>
        <dbReference type="EMBL" id="WOV85530.1"/>
    </source>
</evidence>
<dbReference type="SUPFAM" id="SSF102705">
    <property type="entry name" value="NIF3 (NGG1p interacting factor 3)-like"/>
    <property type="match status" value="1"/>
</dbReference>
<accession>A0ABZ0KZ73</accession>
<evidence type="ECO:0000256" key="1">
    <source>
        <dbReference type="ARBA" id="ARBA00006964"/>
    </source>
</evidence>
<name>A0ABZ0KZ73_9BACL</name>
<dbReference type="Pfam" id="PF01784">
    <property type="entry name" value="DUF34_NIF3"/>
    <property type="match status" value="1"/>
</dbReference>
<gene>
    <name evidence="4" type="ORF">PGH26_06240</name>
</gene>
<evidence type="ECO:0000256" key="2">
    <source>
        <dbReference type="ARBA" id="ARBA00022112"/>
    </source>
</evidence>
<keyword evidence="3" id="KW-0479">Metal-binding</keyword>
<protein>
    <recommendedName>
        <fullName evidence="2">GTP cyclohydrolase 1 type 2 homolog</fullName>
    </recommendedName>
</protein>
<dbReference type="RefSeq" id="WP_323693133.1">
    <property type="nucleotide sequence ID" value="NZ_CP116341.1"/>
</dbReference>
<comment type="similarity">
    <text evidence="1">Belongs to the GTP cyclohydrolase I type 2/NIF3 family.</text>
</comment>
<dbReference type="EMBL" id="CP116341">
    <property type="protein sequence ID" value="WOV85530.1"/>
    <property type="molecule type" value="Genomic_DNA"/>
</dbReference>
<proteinExistence type="inferred from homology"/>
<dbReference type="PANTHER" id="PTHR13799">
    <property type="entry name" value="NGG1 INTERACTING FACTOR 3"/>
    <property type="match status" value="1"/>
</dbReference>
<reference evidence="4 5" key="1">
    <citation type="submission" date="2023-01" db="EMBL/GenBank/DDBJ databases">
        <title>Sporosarcina sp. nov., isolated from Korean tranditional fermented seafood 'Jeotgal'.</title>
        <authorList>
            <person name="Yang A.-I."/>
        </authorList>
    </citation>
    <scope>NUCLEOTIDE SEQUENCE [LARGE SCALE GENOMIC DNA]</scope>
    <source>
        <strain evidence="4 5">B2O-1</strain>
    </source>
</reference>
<dbReference type="InterPro" id="IPR002678">
    <property type="entry name" value="DUF34/NIF3"/>
</dbReference>
<evidence type="ECO:0000256" key="3">
    <source>
        <dbReference type="ARBA" id="ARBA00022723"/>
    </source>
</evidence>
<sequence length="269" mass="29892">MKNVNGHEIIQLFEEWAPKKLAMDGDPIGLHIGQLNRPVEKVLITLDVNEAVVDEAIELGATLIIAHHPPLFRPAKHIWTDTPQGRMIEKCIKHDLSVYAAHTNLDIAIGGVNDLLAEKLELTELKIIEQTSVQGDQEYGLGRVGRLTSPMSLEQFARFVKKKLDVPAVRIVGDKERLIQKVGVLGGDGNKYIYAAKRAGADVLVTGDMYYHVAQDAEAIDLSIVDPGHNVEKVMIQGVADYMTAKCEDRKYKVIFLQSKLTTEPFTFL</sequence>
<dbReference type="PANTHER" id="PTHR13799:SF14">
    <property type="entry name" value="GTP CYCLOHYDROLASE 1 TYPE 2 HOMOLOG"/>
    <property type="match status" value="1"/>
</dbReference>
<dbReference type="Proteomes" id="UP001303532">
    <property type="component" value="Chromosome"/>
</dbReference>
<dbReference type="NCBIfam" id="TIGR00486">
    <property type="entry name" value="YbgI_SA1388"/>
    <property type="match status" value="1"/>
</dbReference>
<keyword evidence="5" id="KW-1185">Reference proteome</keyword>